<dbReference type="Pfam" id="PF00583">
    <property type="entry name" value="Acetyltransf_1"/>
    <property type="match status" value="1"/>
</dbReference>
<name>A0ABD5E641_9ACTN</name>
<dbReference type="Gene3D" id="3.40.630.30">
    <property type="match status" value="1"/>
</dbReference>
<dbReference type="EMBL" id="JAVRER010000021">
    <property type="protein sequence ID" value="MDT0416881.1"/>
    <property type="molecule type" value="Genomic_DNA"/>
</dbReference>
<evidence type="ECO:0000256" key="2">
    <source>
        <dbReference type="ARBA" id="ARBA00023315"/>
    </source>
</evidence>
<protein>
    <submittedName>
        <fullName evidence="5">GNAT family N-acetyltransferase</fullName>
    </submittedName>
</protein>
<evidence type="ECO:0000313" key="5">
    <source>
        <dbReference type="EMBL" id="MDT0416881.1"/>
    </source>
</evidence>
<dbReference type="InterPro" id="IPR000182">
    <property type="entry name" value="GNAT_dom"/>
</dbReference>
<dbReference type="PANTHER" id="PTHR43877">
    <property type="entry name" value="AMINOALKYLPHOSPHONATE N-ACETYLTRANSFERASE-RELATED-RELATED"/>
    <property type="match status" value="1"/>
</dbReference>
<dbReference type="CDD" id="cd04301">
    <property type="entry name" value="NAT_SF"/>
    <property type="match status" value="1"/>
</dbReference>
<dbReference type="Proteomes" id="UP001183607">
    <property type="component" value="Unassembled WGS sequence"/>
</dbReference>
<evidence type="ECO:0000313" key="6">
    <source>
        <dbReference type="Proteomes" id="UP001183607"/>
    </source>
</evidence>
<reference evidence="6 7" key="1">
    <citation type="submission" date="2023-07" db="EMBL/GenBank/DDBJ databases">
        <title>30 novel species of actinomycetes from the DSMZ collection.</title>
        <authorList>
            <person name="Nouioui I."/>
        </authorList>
    </citation>
    <scope>NUCLEOTIDE SEQUENCE [LARGE SCALE GENOMIC DNA]</scope>
    <source>
        <strain evidence="4 7">DSM 41979</strain>
        <strain evidence="6">DSM 41982</strain>
    </source>
</reference>
<dbReference type="GO" id="GO:0016746">
    <property type="term" value="F:acyltransferase activity"/>
    <property type="evidence" value="ECO:0007669"/>
    <property type="project" value="UniProtKB-KW"/>
</dbReference>
<proteinExistence type="predicted"/>
<dbReference type="RefSeq" id="WP_010265510.1">
    <property type="nucleotide sequence ID" value="NZ_JAVRER010000021.1"/>
</dbReference>
<feature type="domain" description="N-acetyltransferase" evidence="3">
    <location>
        <begin position="18"/>
        <end position="179"/>
    </location>
</feature>
<evidence type="ECO:0000313" key="4">
    <source>
        <dbReference type="EMBL" id="MDT0410575.1"/>
    </source>
</evidence>
<keyword evidence="7" id="KW-1185">Reference proteome</keyword>
<evidence type="ECO:0000259" key="3">
    <source>
        <dbReference type="PROSITE" id="PS51186"/>
    </source>
</evidence>
<dbReference type="InterPro" id="IPR050832">
    <property type="entry name" value="Bact_Acetyltransf"/>
</dbReference>
<reference evidence="5" key="2">
    <citation type="submission" date="2024-03" db="EMBL/GenBank/DDBJ databases">
        <title>30 novel species of actinomycetes from the DSMZ collection.</title>
        <authorList>
            <person name="Nouioui I."/>
        </authorList>
    </citation>
    <scope>NUCLEOTIDE SEQUENCE</scope>
    <source>
        <strain evidence="5">DSM 41982</strain>
    </source>
</reference>
<comment type="caution">
    <text evidence="5">The sequence shown here is derived from an EMBL/GenBank/DDBJ whole genome shotgun (WGS) entry which is preliminary data.</text>
</comment>
<organism evidence="5 6">
    <name type="scientific">Streptomyces evansiae</name>
    <dbReference type="NCBI Taxonomy" id="3075535"/>
    <lineage>
        <taxon>Bacteria</taxon>
        <taxon>Bacillati</taxon>
        <taxon>Actinomycetota</taxon>
        <taxon>Actinomycetes</taxon>
        <taxon>Kitasatosporales</taxon>
        <taxon>Streptomycetaceae</taxon>
        <taxon>Streptomyces</taxon>
    </lineage>
</organism>
<dbReference type="SUPFAM" id="SSF55729">
    <property type="entry name" value="Acyl-CoA N-acyltransferases (Nat)"/>
    <property type="match status" value="1"/>
</dbReference>
<evidence type="ECO:0000256" key="1">
    <source>
        <dbReference type="ARBA" id="ARBA00022679"/>
    </source>
</evidence>
<dbReference type="EMBL" id="JAVRET010000034">
    <property type="protein sequence ID" value="MDT0410575.1"/>
    <property type="molecule type" value="Genomic_DNA"/>
</dbReference>
<keyword evidence="2" id="KW-0012">Acyltransferase</keyword>
<dbReference type="Proteomes" id="UP001183610">
    <property type="component" value="Unassembled WGS sequence"/>
</dbReference>
<dbReference type="PROSITE" id="PS51186">
    <property type="entry name" value="GNAT"/>
    <property type="match status" value="1"/>
</dbReference>
<dbReference type="AlphaFoldDB" id="A0ABD5E641"/>
<accession>A0ABD5E641</accession>
<gene>
    <name evidence="5" type="ORF">RM574_15420</name>
    <name evidence="4" type="ORF">RM698_16135</name>
</gene>
<sequence>MTERTVVPRGPAAAEPVVHVRPATDLDLDGLLASMAALFAEDAGPRDPAADPTWFREHGRAALAAGLDDPARLLLVADCAGKVLGHLTAMLRAPEPLLPVRTVTLASLYVRPAMRGAGTGSRLLAGCLDWSRAHGAFRTEVSAYASNAAALRFYHRHGFTDHEVTLTAPGGWVPGTGAR</sequence>
<keyword evidence="1" id="KW-0808">Transferase</keyword>
<evidence type="ECO:0000313" key="7">
    <source>
        <dbReference type="Proteomes" id="UP001183610"/>
    </source>
</evidence>
<dbReference type="InterPro" id="IPR016181">
    <property type="entry name" value="Acyl_CoA_acyltransferase"/>
</dbReference>